<dbReference type="InterPro" id="IPR014729">
    <property type="entry name" value="Rossmann-like_a/b/a_fold"/>
</dbReference>
<dbReference type="InterPro" id="IPR003848">
    <property type="entry name" value="DUF218"/>
</dbReference>
<feature type="domain" description="DUF218" evidence="2">
    <location>
        <begin position="254"/>
        <end position="388"/>
    </location>
</feature>
<evidence type="ECO:0000259" key="2">
    <source>
        <dbReference type="Pfam" id="PF02698"/>
    </source>
</evidence>
<gene>
    <name evidence="3" type="ORF">FO440_23680</name>
</gene>
<feature type="signal peptide" evidence="1">
    <location>
        <begin position="1"/>
        <end position="19"/>
    </location>
</feature>
<dbReference type="EMBL" id="VLPK01000008">
    <property type="protein sequence ID" value="TSJ35924.1"/>
    <property type="molecule type" value="Genomic_DNA"/>
</dbReference>
<dbReference type="CDD" id="cd06259">
    <property type="entry name" value="YdcF-like"/>
    <property type="match status" value="1"/>
</dbReference>
<protein>
    <submittedName>
        <fullName evidence="3">YdcF family protein</fullName>
    </submittedName>
</protein>
<sequence>MKKGWLTVLILLFSLQLSAQTRKVTLFGQLAPKANWVQEKNYYLLHLIQEDKVVEQQLQADPCLARLTQQKLKDLRSSLEDCKEPACFTDRLKFRDDEIKEVSTALAQLCLPGSALERLVKTKLIPSYAYSLYKTIVPAEILVKAWEQDAAGINYTIAVYAEGKKPNYPLIDSISFNTRAKMYTTLLYDANETLISEQKNTRLFFETAMQAALLYLQLNERQDPANYEPMISTVNKAAVGRIGRLNWAQYPYSVILVPGAGPEEPETPLSAEGMLRCRLAVQAYRAGKAPFIMPSGGKVHPYKTKYCEAEEMKKYMISILHIPEQAIILEPHARHTTTNMRNGVRLMYRYGFPAAKPGLVITDRSQTNSILVMAARCEKELKYVPYKLGKQLSATEVEFFMVPEAMQINSYEPLDP</sequence>
<dbReference type="PANTHER" id="PTHR30336:SF20">
    <property type="entry name" value="DUF218 DOMAIN-CONTAINING PROTEIN"/>
    <property type="match status" value="1"/>
</dbReference>
<dbReference type="OrthoDB" id="1092058at2"/>
<evidence type="ECO:0000313" key="3">
    <source>
        <dbReference type="EMBL" id="TSJ35924.1"/>
    </source>
</evidence>
<keyword evidence="4" id="KW-1185">Reference proteome</keyword>
<organism evidence="3 4">
    <name type="scientific">Mucilaginibacter corticis</name>
    <dbReference type="NCBI Taxonomy" id="2597670"/>
    <lineage>
        <taxon>Bacteria</taxon>
        <taxon>Pseudomonadati</taxon>
        <taxon>Bacteroidota</taxon>
        <taxon>Sphingobacteriia</taxon>
        <taxon>Sphingobacteriales</taxon>
        <taxon>Sphingobacteriaceae</taxon>
        <taxon>Mucilaginibacter</taxon>
    </lineage>
</organism>
<dbReference type="Pfam" id="PF02698">
    <property type="entry name" value="DUF218"/>
    <property type="match status" value="1"/>
</dbReference>
<dbReference type="AlphaFoldDB" id="A0A556M7R3"/>
<comment type="caution">
    <text evidence="3">The sequence shown here is derived from an EMBL/GenBank/DDBJ whole genome shotgun (WGS) entry which is preliminary data.</text>
</comment>
<dbReference type="InterPro" id="IPR051599">
    <property type="entry name" value="Cell_Envelope_Assoc"/>
</dbReference>
<proteinExistence type="predicted"/>
<reference evidence="3 4" key="1">
    <citation type="submission" date="2019-07" db="EMBL/GenBank/DDBJ databases">
        <authorList>
            <person name="Huq M.A."/>
        </authorList>
    </citation>
    <scope>NUCLEOTIDE SEQUENCE [LARGE SCALE GENOMIC DNA]</scope>
    <source>
        <strain evidence="3 4">MAH-19</strain>
    </source>
</reference>
<accession>A0A556M7R3</accession>
<keyword evidence="1" id="KW-0732">Signal</keyword>
<evidence type="ECO:0000313" key="4">
    <source>
        <dbReference type="Proteomes" id="UP000318733"/>
    </source>
</evidence>
<feature type="chain" id="PRO_5021904185" evidence="1">
    <location>
        <begin position="20"/>
        <end position="416"/>
    </location>
</feature>
<name>A0A556M7R3_9SPHI</name>
<dbReference type="PANTHER" id="PTHR30336">
    <property type="entry name" value="INNER MEMBRANE PROTEIN, PROBABLE PERMEASE"/>
    <property type="match status" value="1"/>
</dbReference>
<dbReference type="Proteomes" id="UP000318733">
    <property type="component" value="Unassembled WGS sequence"/>
</dbReference>
<dbReference type="GO" id="GO:0005886">
    <property type="term" value="C:plasma membrane"/>
    <property type="evidence" value="ECO:0007669"/>
    <property type="project" value="TreeGrafter"/>
</dbReference>
<evidence type="ECO:0000256" key="1">
    <source>
        <dbReference type="SAM" id="SignalP"/>
    </source>
</evidence>
<dbReference type="RefSeq" id="WP_144250798.1">
    <property type="nucleotide sequence ID" value="NZ_VLPK01000008.1"/>
</dbReference>
<dbReference type="Gene3D" id="3.40.50.620">
    <property type="entry name" value="HUPs"/>
    <property type="match status" value="1"/>
</dbReference>